<dbReference type="EMBL" id="MU150231">
    <property type="protein sequence ID" value="KAF9468797.1"/>
    <property type="molecule type" value="Genomic_DNA"/>
</dbReference>
<dbReference type="InterPro" id="IPR036833">
    <property type="entry name" value="BetaGal_dom3_sf"/>
</dbReference>
<dbReference type="Gene3D" id="3.20.20.80">
    <property type="entry name" value="Glycosidases"/>
    <property type="match status" value="1"/>
</dbReference>
<dbReference type="InterPro" id="IPR001944">
    <property type="entry name" value="Glycoside_Hdrlase_35"/>
</dbReference>
<dbReference type="Pfam" id="PF01301">
    <property type="entry name" value="Glyco_hydro_35"/>
    <property type="match status" value="1"/>
</dbReference>
<organism evidence="10 11">
    <name type="scientific">Collybia nuda</name>
    <dbReference type="NCBI Taxonomy" id="64659"/>
    <lineage>
        <taxon>Eukaryota</taxon>
        <taxon>Fungi</taxon>
        <taxon>Dikarya</taxon>
        <taxon>Basidiomycota</taxon>
        <taxon>Agaricomycotina</taxon>
        <taxon>Agaricomycetes</taxon>
        <taxon>Agaricomycetidae</taxon>
        <taxon>Agaricales</taxon>
        <taxon>Tricholomatineae</taxon>
        <taxon>Clitocybaceae</taxon>
        <taxon>Collybia</taxon>
    </lineage>
</organism>
<comment type="similarity">
    <text evidence="2 8">Belongs to the glycosyl hydrolase 35 family.</text>
</comment>
<dbReference type="FunFam" id="3.20.20.80:FF:000040">
    <property type="entry name" value="Beta-galactosidase A"/>
    <property type="match status" value="1"/>
</dbReference>
<reference evidence="10" key="1">
    <citation type="submission" date="2020-11" db="EMBL/GenBank/DDBJ databases">
        <authorList>
            <consortium name="DOE Joint Genome Institute"/>
            <person name="Ahrendt S."/>
            <person name="Riley R."/>
            <person name="Andreopoulos W."/>
            <person name="Labutti K."/>
            <person name="Pangilinan J."/>
            <person name="Ruiz-Duenas F.J."/>
            <person name="Barrasa J.M."/>
            <person name="Sanchez-Garcia M."/>
            <person name="Camarero S."/>
            <person name="Miyauchi S."/>
            <person name="Serrano A."/>
            <person name="Linde D."/>
            <person name="Babiker R."/>
            <person name="Drula E."/>
            <person name="Ayuso-Fernandez I."/>
            <person name="Pacheco R."/>
            <person name="Padilla G."/>
            <person name="Ferreira P."/>
            <person name="Barriuso J."/>
            <person name="Kellner H."/>
            <person name="Castanera R."/>
            <person name="Alfaro M."/>
            <person name="Ramirez L."/>
            <person name="Pisabarro A.G."/>
            <person name="Kuo A."/>
            <person name="Tritt A."/>
            <person name="Lipzen A."/>
            <person name="He G."/>
            <person name="Yan M."/>
            <person name="Ng V."/>
            <person name="Cullen D."/>
            <person name="Martin F."/>
            <person name="Rosso M.-N."/>
            <person name="Henrissat B."/>
            <person name="Hibbett D."/>
            <person name="Martinez A.T."/>
            <person name="Grigoriev I.V."/>
        </authorList>
    </citation>
    <scope>NUCLEOTIDE SEQUENCE</scope>
    <source>
        <strain evidence="10">CBS 247.69</strain>
    </source>
</reference>
<dbReference type="InterPro" id="IPR025300">
    <property type="entry name" value="BetaGal_jelly_roll_dom"/>
</dbReference>
<dbReference type="FunFam" id="2.60.120.260:FF:000065">
    <property type="entry name" value="Beta-galactosidase A"/>
    <property type="match status" value="1"/>
</dbReference>
<dbReference type="EC" id="3.2.1.23" evidence="3"/>
<dbReference type="Gene3D" id="2.60.390.10">
    <property type="entry name" value="Beta-galactosidase, domain 3"/>
    <property type="match status" value="1"/>
</dbReference>
<evidence type="ECO:0000256" key="5">
    <source>
        <dbReference type="ARBA" id="ARBA00022801"/>
    </source>
</evidence>
<dbReference type="OrthoDB" id="1657402at2759"/>
<evidence type="ECO:0000313" key="10">
    <source>
        <dbReference type="EMBL" id="KAF9468797.1"/>
    </source>
</evidence>
<evidence type="ECO:0000256" key="8">
    <source>
        <dbReference type="RuleBase" id="RU003679"/>
    </source>
</evidence>
<evidence type="ECO:0000259" key="9">
    <source>
        <dbReference type="SMART" id="SM01029"/>
    </source>
</evidence>
<dbReference type="InterPro" id="IPR025972">
    <property type="entry name" value="BetaGal_dom3"/>
</dbReference>
<dbReference type="Gene3D" id="2.102.20.10">
    <property type="entry name" value="Beta-galactosidase, domain 2"/>
    <property type="match status" value="1"/>
</dbReference>
<dbReference type="AlphaFoldDB" id="A0A9P5YF27"/>
<dbReference type="SUPFAM" id="SSF49785">
    <property type="entry name" value="Galactose-binding domain-like"/>
    <property type="match status" value="2"/>
</dbReference>
<dbReference type="Proteomes" id="UP000807353">
    <property type="component" value="Unassembled WGS sequence"/>
</dbReference>
<proteinExistence type="inferred from homology"/>
<dbReference type="Pfam" id="PF13363">
    <property type="entry name" value="BetaGal_dom3"/>
    <property type="match status" value="1"/>
</dbReference>
<dbReference type="InterPro" id="IPR008979">
    <property type="entry name" value="Galactose-bd-like_sf"/>
</dbReference>
<dbReference type="Pfam" id="PF13364">
    <property type="entry name" value="BetaGal_ABD2"/>
    <property type="match status" value="2"/>
</dbReference>
<dbReference type="PANTHER" id="PTHR23421">
    <property type="entry name" value="BETA-GALACTOSIDASE RELATED"/>
    <property type="match status" value="1"/>
</dbReference>
<keyword evidence="4" id="KW-0732">Signal</keyword>
<keyword evidence="6" id="KW-0325">Glycoprotein</keyword>
<comment type="caution">
    <text evidence="10">The sequence shown here is derived from an EMBL/GenBank/DDBJ whole genome shotgun (WGS) entry which is preliminary data.</text>
</comment>
<name>A0A9P5YF27_9AGAR</name>
<dbReference type="Pfam" id="PF10435">
    <property type="entry name" value="BetaGal_dom2"/>
    <property type="match status" value="1"/>
</dbReference>
<evidence type="ECO:0000256" key="6">
    <source>
        <dbReference type="ARBA" id="ARBA00023180"/>
    </source>
</evidence>
<accession>A0A9P5YF27</accession>
<keyword evidence="7" id="KW-0326">Glycosidase</keyword>
<evidence type="ECO:0000256" key="7">
    <source>
        <dbReference type="ARBA" id="ARBA00023295"/>
    </source>
</evidence>
<keyword evidence="11" id="KW-1185">Reference proteome</keyword>
<evidence type="ECO:0000313" key="11">
    <source>
        <dbReference type="Proteomes" id="UP000807353"/>
    </source>
</evidence>
<dbReference type="GO" id="GO:0005975">
    <property type="term" value="P:carbohydrate metabolic process"/>
    <property type="evidence" value="ECO:0007669"/>
    <property type="project" value="InterPro"/>
</dbReference>
<dbReference type="Gene3D" id="2.60.120.260">
    <property type="entry name" value="Galactose-binding domain-like"/>
    <property type="match status" value="2"/>
</dbReference>
<feature type="domain" description="Beta-galactosidase" evidence="9">
    <location>
        <begin position="340"/>
        <end position="524"/>
    </location>
</feature>
<dbReference type="PRINTS" id="PR00742">
    <property type="entry name" value="GLHYDRLASE35"/>
</dbReference>
<evidence type="ECO:0000256" key="3">
    <source>
        <dbReference type="ARBA" id="ARBA00012756"/>
    </source>
</evidence>
<sequence>MIHGKRLMVFSGEIHPYRMPVQSMHLDILQKIKAMGFNAVSFYVFWGIHEPKHGDISFEGFRDLQPLFDAAMKAGIYLIARPGPYINAETSGGGFPGWGTHTPGLWRTSNATYLEAYEGYIQTVGSLIAKNQITKGGPVILVQARFHFCAENEYSGVQEPYTEDFEYHRRLLQSLHDAGITVPITTNDAWPGGHFTSVDIYGYDSYPNGFDCSNPYTWKSDAVPEYFWGAHLEINPEDPNAIFEFQGGAFDGWGGSGYEKCSVLLGPEFERVFYKNQYAMSTTIFNIYMIFGGTNWGGISHPGGYTSYDYGAAIAEDRTLREKYYELKLQANFLAVSPAYLTSRPMNIFATQGSFTGNAALKTTQVLDAVGNKTGFYFVRQTDASTNAVQTYQLKLTTSIGDLTIPMIGGSLALNGKDTKIHVVDYTAGSTTLLYSTGEILTWATIDGKDVILVYGNAGELHETAFKFSGKIPVAKVVSGNGEIKQKALAGGSLALQYTTTGQTVVQVGNVLLYILDRTNAYEFWVLHPPTTGPYARFSTDNPVIVKGGYLVRSVDVSRGTLAISGDLNKTSSFEIIAPTASSRSVTFNGVPLSLSRTPYGTLLAKKAANLPVVNLPELSALKWKTADSLPEINPKYSDAKWTIADHTTTVNPNPRGTSVVLWAGDYGYHTGNILWRAHFSASGSETGFSLDIQGGTAFAYSVWLDSTYLGSWVGDSLTGEHQGTYNFPSFLKAGSAHVLTILQDHMGYEGDWWAASDSFKQPRGIRSYSFLGKGVLPQVTTWKLTGNLGGESYVDRTRGPLNEGGLFGERQGWHLPGFDDSRWGSGKPTEGISAAGVSFYRTNFNLNVPKGVDYPLSLVVSNSTTNIYYRAQFYINGYQYGKYVNNIGPQKAFPVPQGILNYNGVNTLAVSLWAAGATGAKINSLALQLTSKVESGITAIVNQPLTAWIPRPGAY</sequence>
<dbReference type="SMART" id="SM01029">
    <property type="entry name" value="BetaGal_dom2"/>
    <property type="match status" value="1"/>
</dbReference>
<evidence type="ECO:0000256" key="2">
    <source>
        <dbReference type="ARBA" id="ARBA00009809"/>
    </source>
</evidence>
<keyword evidence="5 10" id="KW-0378">Hydrolase</keyword>
<comment type="catalytic activity">
    <reaction evidence="1">
        <text>Hydrolysis of terminal non-reducing beta-D-galactose residues in beta-D-galactosides.</text>
        <dbReference type="EC" id="3.2.1.23"/>
    </reaction>
</comment>
<dbReference type="GO" id="GO:0004565">
    <property type="term" value="F:beta-galactosidase activity"/>
    <property type="evidence" value="ECO:0007669"/>
    <property type="project" value="UniProtKB-EC"/>
</dbReference>
<evidence type="ECO:0000256" key="1">
    <source>
        <dbReference type="ARBA" id="ARBA00001412"/>
    </source>
</evidence>
<evidence type="ECO:0000256" key="4">
    <source>
        <dbReference type="ARBA" id="ARBA00022729"/>
    </source>
</evidence>
<dbReference type="InterPro" id="IPR031330">
    <property type="entry name" value="Gly_Hdrlase_35_cat"/>
</dbReference>
<gene>
    <name evidence="10" type="ORF">BDZ94DRAFT_1356774</name>
</gene>
<dbReference type="InterPro" id="IPR037110">
    <property type="entry name" value="Betagal_dom2_sf"/>
</dbReference>
<protein>
    <recommendedName>
        <fullName evidence="3">beta-galactosidase</fullName>
        <ecNumber evidence="3">3.2.1.23</ecNumber>
    </recommendedName>
</protein>
<dbReference type="SUPFAM" id="SSF117100">
    <property type="entry name" value="Beta-galactosidase LacA, domain 3"/>
    <property type="match status" value="1"/>
</dbReference>
<dbReference type="InterPro" id="IPR018954">
    <property type="entry name" value="Betagal_dom2"/>
</dbReference>
<dbReference type="SUPFAM" id="SSF51445">
    <property type="entry name" value="(Trans)glycosidases"/>
    <property type="match status" value="1"/>
</dbReference>
<dbReference type="InterPro" id="IPR017853">
    <property type="entry name" value="GH"/>
</dbReference>
<dbReference type="SUPFAM" id="SSF51011">
    <property type="entry name" value="Glycosyl hydrolase domain"/>
    <property type="match status" value="1"/>
</dbReference>